<dbReference type="InterPro" id="IPR023135">
    <property type="entry name" value="N6_DNA_MeTrfase_TaqI_C"/>
</dbReference>
<dbReference type="Proteomes" id="UP001470809">
    <property type="component" value="Chromosome"/>
</dbReference>
<accession>A0AAN0ME15</accession>
<dbReference type="KEGG" id="yrh:AABB31_02350"/>
<protein>
    <submittedName>
        <fullName evidence="2">TaqI-like C-terminal specificity domain-containing protein</fullName>
    </submittedName>
</protein>
<dbReference type="InterPro" id="IPR025931">
    <property type="entry name" value="TaqI_C"/>
</dbReference>
<dbReference type="RefSeq" id="WP_373635020.1">
    <property type="nucleotide sequence ID" value="NZ_CP151767.2"/>
</dbReference>
<gene>
    <name evidence="2" type="ORF">AABB31_02350</name>
</gene>
<dbReference type="Pfam" id="PF12950">
    <property type="entry name" value="TaqI_C"/>
    <property type="match status" value="1"/>
</dbReference>
<name>A0AAN0ME15_9RHOB</name>
<sequence>MSAVSKIRNVGQQLKDHFPLISQGLIAYDKYQGQSEEIIKNRVYHSEHATSTNSPWLKGEDVTRFSVRWNEREYVEYSPKLANPRKPEFFQKPRILVREITNPRVFAAYTQEELYNDPALINILVENDQAFDRYALLAILNSKVASFFHFNSSPKATKGAFPKILVNDVKTFPLPELAGNKDLLSRVSTRTIQLIEMASSGDLPEEFTKLDNENEREVFSLYGLSGAEIAMIEQYFENLGTLERS</sequence>
<feature type="domain" description="TaqI-like C-terminal specificity" evidence="1">
    <location>
        <begin position="55"/>
        <end position="174"/>
    </location>
</feature>
<proteinExistence type="predicted"/>
<dbReference type="Gene3D" id="3.90.220.10">
    <property type="entry name" value="Adenine-n6-DNA-methyltransferase Taqi, Chain A, domain 2"/>
    <property type="match status" value="1"/>
</dbReference>
<evidence type="ECO:0000313" key="2">
    <source>
        <dbReference type="EMBL" id="WZU67822.2"/>
    </source>
</evidence>
<dbReference type="AlphaFoldDB" id="A0AAN0ME15"/>
<keyword evidence="3" id="KW-1185">Reference proteome</keyword>
<evidence type="ECO:0000259" key="1">
    <source>
        <dbReference type="Pfam" id="PF12950"/>
    </source>
</evidence>
<dbReference type="EMBL" id="CP151767">
    <property type="protein sequence ID" value="WZU67822.2"/>
    <property type="molecule type" value="Genomic_DNA"/>
</dbReference>
<reference evidence="2" key="1">
    <citation type="submission" date="2024-08" db="EMBL/GenBank/DDBJ databases">
        <title>Phylogenomic analyses of a clade within the roseobacter group suggest taxonomic reassignments of species of the genera Aestuariivita, Citreicella, Loktanella, Nautella, Pelagibaca, Ruegeria, Thalassobius, Thiobacimonas and Tropicibacter, and the proposal o.</title>
        <authorList>
            <person name="Jeon C.O."/>
        </authorList>
    </citation>
    <scope>NUCLEOTIDE SEQUENCE</scope>
    <source>
        <strain evidence="2">SS1-5</strain>
    </source>
</reference>
<organism evidence="2 3">
    <name type="scientific">Yoonia rhodophyticola</name>
    <dbReference type="NCBI Taxonomy" id="3137370"/>
    <lineage>
        <taxon>Bacteria</taxon>
        <taxon>Pseudomonadati</taxon>
        <taxon>Pseudomonadota</taxon>
        <taxon>Alphaproteobacteria</taxon>
        <taxon>Rhodobacterales</taxon>
        <taxon>Paracoccaceae</taxon>
        <taxon>Yoonia</taxon>
    </lineage>
</organism>
<evidence type="ECO:0000313" key="3">
    <source>
        <dbReference type="Proteomes" id="UP001470809"/>
    </source>
</evidence>